<feature type="non-terminal residue" evidence="4">
    <location>
        <position position="1"/>
    </location>
</feature>
<dbReference type="Gene3D" id="2.70.40.10">
    <property type="match status" value="1"/>
</dbReference>
<keyword evidence="2" id="KW-0378">Hydrolase</keyword>
<organism evidence="4 5">
    <name type="scientific">Sclerurus mexicanus</name>
    <name type="common">tawny-throated leaftosser</name>
    <dbReference type="NCBI Taxonomy" id="265632"/>
    <lineage>
        <taxon>Eukaryota</taxon>
        <taxon>Metazoa</taxon>
        <taxon>Chordata</taxon>
        <taxon>Craniata</taxon>
        <taxon>Vertebrata</taxon>
        <taxon>Euteleostomi</taxon>
        <taxon>Archelosauria</taxon>
        <taxon>Archosauria</taxon>
        <taxon>Dinosauria</taxon>
        <taxon>Saurischia</taxon>
        <taxon>Theropoda</taxon>
        <taxon>Coelurosauria</taxon>
        <taxon>Aves</taxon>
        <taxon>Neognathae</taxon>
        <taxon>Neoaves</taxon>
        <taxon>Telluraves</taxon>
        <taxon>Australaves</taxon>
        <taxon>Passeriformes</taxon>
        <taxon>Furnariidae</taxon>
        <taxon>Sclerurus</taxon>
    </lineage>
</organism>
<proteinExistence type="predicted"/>
<name>A0A7K8WKM8_9FURN</name>
<feature type="non-terminal residue" evidence="4">
    <location>
        <position position="98"/>
    </location>
</feature>
<keyword evidence="1" id="KW-0645">Protease</keyword>
<keyword evidence="2" id="KW-0064">Aspartyl protease</keyword>
<dbReference type="Pfam" id="PF00692">
    <property type="entry name" value="dUTPase"/>
    <property type="match status" value="1"/>
</dbReference>
<evidence type="ECO:0000256" key="2">
    <source>
        <dbReference type="ARBA" id="ARBA00022750"/>
    </source>
</evidence>
<comment type="caution">
    <text evidence="4">The sequence shown here is derived from an EMBL/GenBank/DDBJ whole genome shotgun (WGS) entry which is preliminary data.</text>
</comment>
<reference evidence="4 5" key="1">
    <citation type="submission" date="2019-09" db="EMBL/GenBank/DDBJ databases">
        <title>Bird 10,000 Genomes (B10K) Project - Family phase.</title>
        <authorList>
            <person name="Zhang G."/>
        </authorList>
    </citation>
    <scope>NUCLEOTIDE SEQUENCE [LARGE SCALE GENOMIC DNA]</scope>
    <source>
        <strain evidence="4">B10K-DU-001-03</strain>
        <tissue evidence="4">Muscle</tissue>
    </source>
</reference>
<accession>A0A7K8WKM8</accession>
<evidence type="ECO:0000313" key="5">
    <source>
        <dbReference type="Proteomes" id="UP000588334"/>
    </source>
</evidence>
<protein>
    <submittedName>
        <fullName evidence="4">POK9 protein</fullName>
    </submittedName>
</protein>
<dbReference type="GO" id="GO:0004190">
    <property type="term" value="F:aspartic-type endopeptidase activity"/>
    <property type="evidence" value="ECO:0007669"/>
    <property type="project" value="UniProtKB-KW"/>
</dbReference>
<dbReference type="Proteomes" id="UP000588334">
    <property type="component" value="Unassembled WGS sequence"/>
</dbReference>
<dbReference type="InterPro" id="IPR036157">
    <property type="entry name" value="dUTPase-like_sf"/>
</dbReference>
<dbReference type="AlphaFoldDB" id="A0A7K8WKM8"/>
<dbReference type="GO" id="GO:0006508">
    <property type="term" value="P:proteolysis"/>
    <property type="evidence" value="ECO:0007669"/>
    <property type="project" value="UniProtKB-KW"/>
</dbReference>
<dbReference type="EMBL" id="VWZF01004870">
    <property type="protein sequence ID" value="NXF79392.1"/>
    <property type="molecule type" value="Genomic_DNA"/>
</dbReference>
<keyword evidence="5" id="KW-1185">Reference proteome</keyword>
<evidence type="ECO:0000313" key="4">
    <source>
        <dbReference type="EMBL" id="NXF79392.1"/>
    </source>
</evidence>
<dbReference type="OrthoDB" id="9900537at2759"/>
<feature type="domain" description="dUTPase-like" evidence="3">
    <location>
        <begin position="2"/>
        <end position="92"/>
    </location>
</feature>
<dbReference type="PANTHER" id="PTHR19422">
    <property type="entry name" value="GAG RETROVIRAL POLYPROTEIN"/>
    <property type="match status" value="1"/>
</dbReference>
<dbReference type="SUPFAM" id="SSF51283">
    <property type="entry name" value="dUTPase-like"/>
    <property type="match status" value="1"/>
</dbReference>
<evidence type="ECO:0000259" key="3">
    <source>
        <dbReference type="Pfam" id="PF00692"/>
    </source>
</evidence>
<dbReference type="InterPro" id="IPR029054">
    <property type="entry name" value="dUTPase-like"/>
</dbReference>
<sequence>SGSLGLDLAAAIEVVLIDTRAVKIPTGIQGPVEYRGSPSGALLLGRSSAGLKGLFVLPGVIDADFQGEIQIVAMAFFPPLTIPAGTKIARLVPTLQLT</sequence>
<dbReference type="PANTHER" id="PTHR19422:SF123">
    <property type="entry name" value="RT1 CLASS I, LOCUS CE15"/>
    <property type="match status" value="1"/>
</dbReference>
<evidence type="ECO:0000256" key="1">
    <source>
        <dbReference type="ARBA" id="ARBA00022670"/>
    </source>
</evidence>
<dbReference type="InterPro" id="IPR051592">
    <property type="entry name" value="HERV-K_Pro_peptidase_A2"/>
</dbReference>
<gene>
    <name evidence="4" type="primary">Ervk9_1</name>
    <name evidence="4" type="ORF">SCLMEX_R14750</name>
</gene>